<accession>A0A829GDB0</accession>
<dbReference type="Proteomes" id="UP000014316">
    <property type="component" value="Unassembled WGS sequence"/>
</dbReference>
<protein>
    <submittedName>
        <fullName evidence="2">Abi-alpha protein</fullName>
    </submittedName>
</protein>
<dbReference type="InterPro" id="IPR007421">
    <property type="entry name" value="Schlafen_AlbA_2_dom"/>
</dbReference>
<organism evidence="2 3">
    <name type="scientific">Lacticaseibacillus paracasei subsp. paracasei Lpp123</name>
    <dbReference type="NCBI Taxonomy" id="1256201"/>
    <lineage>
        <taxon>Bacteria</taxon>
        <taxon>Bacillati</taxon>
        <taxon>Bacillota</taxon>
        <taxon>Bacilli</taxon>
        <taxon>Lactobacillales</taxon>
        <taxon>Lactobacillaceae</taxon>
        <taxon>Lacticaseibacillus</taxon>
    </lineage>
</organism>
<dbReference type="InterPro" id="IPR038461">
    <property type="entry name" value="Schlafen_AlbA_2_dom_sf"/>
</dbReference>
<name>A0A829GDB0_LACPA</name>
<sequence length="429" mass="49899">MLVKVDETLSGRGDKAKMDIEELKSWLSKPEDDHHDFKEHWYHKGQKPELVKDIFSFVNTAHHEDCLLIIGVNDQHKITGVENDENGRLDQQQLIDFVRKLPISGEFIPRLEVSTVYAEEHEVDVIRIFNSENVPIFLGKKWNEKGLPGNLILPGQIFTREQDVNTARDSTADYHQVEKLFKKHLRLDVSIEERYKYVLTDTSNWRYTEADGFVFQYNLNPDFYMVLCEDDQSRYKAEAYSLDQFRTKMSWQYLKIKYRQSTIETLLVVWLDGGRLMVVTPNFGFIRKGGSDSLAYYCLIENTVAGRVQNLFSTGLPLLANAHSLDEFYNGVVLFHSEEEKEQLEFLLGGQTDEIRKLIEPKEHEIAGLAGRMAMDFNSSDQEVQPSNIRYMLLQHTLGRFMNECLLEYRSGYDVTSVIGRWQQKNARN</sequence>
<proteinExistence type="predicted"/>
<feature type="domain" description="Schlafen AlbA-2" evidence="1">
    <location>
        <begin position="31"/>
        <end position="140"/>
    </location>
</feature>
<gene>
    <name evidence="2" type="ORF">Lpp123_14238</name>
</gene>
<dbReference type="Gene3D" id="3.30.950.30">
    <property type="entry name" value="Schlafen, AAA domain"/>
    <property type="match status" value="1"/>
</dbReference>
<evidence type="ECO:0000259" key="1">
    <source>
        <dbReference type="Pfam" id="PF04326"/>
    </source>
</evidence>
<evidence type="ECO:0000313" key="2">
    <source>
        <dbReference type="EMBL" id="EPC49718.1"/>
    </source>
</evidence>
<comment type="caution">
    <text evidence="2">The sequence shown here is derived from an EMBL/GenBank/DDBJ whole genome shotgun (WGS) entry which is preliminary data.</text>
</comment>
<evidence type="ECO:0000313" key="3">
    <source>
        <dbReference type="Proteomes" id="UP000014316"/>
    </source>
</evidence>
<reference evidence="2 3" key="1">
    <citation type="journal article" date="2013" name="PLoS ONE">
        <title>Lactobacillus paracasei comparative genomics: towards species pan-genome definition and exploitation of diversity.</title>
        <authorList>
            <person name="Smokvina T."/>
            <person name="Wels M."/>
            <person name="Polka J."/>
            <person name="Chervaux C."/>
            <person name="Brisse S."/>
            <person name="Boekhorst J."/>
            <person name="van Hylckama Vlieg J.E."/>
            <person name="Siezen R.J."/>
        </authorList>
    </citation>
    <scope>NUCLEOTIDE SEQUENCE [LARGE SCALE GENOMIC DNA]</scope>
    <source>
        <strain evidence="2 3">Lpp123</strain>
    </source>
</reference>
<dbReference type="EMBL" id="ANJW01000836">
    <property type="protein sequence ID" value="EPC49718.1"/>
    <property type="molecule type" value="Genomic_DNA"/>
</dbReference>
<dbReference type="AlphaFoldDB" id="A0A829GDB0"/>
<dbReference type="Pfam" id="PF04326">
    <property type="entry name" value="SLFN_AlbA_2"/>
    <property type="match status" value="1"/>
</dbReference>